<protein>
    <submittedName>
        <fullName evidence="1">Uncharacterized protein</fullName>
    </submittedName>
</protein>
<dbReference type="KEGG" id="lto:RGQ30_16640"/>
<name>A0AA86IZF4_9BURK</name>
<proteinExistence type="predicted"/>
<reference evidence="1 2" key="1">
    <citation type="submission" date="2023-10" db="EMBL/GenBank/DDBJ databases">
        <title>Complete Genome Sequence of Limnobacter thiooxidans CS-K2T, Isolated from freshwater lake sediments in Bavaria, Germany.</title>
        <authorList>
            <person name="Naruki M."/>
            <person name="Watanabe A."/>
            <person name="Warashina T."/>
            <person name="Morita T."/>
            <person name="Arakawa K."/>
        </authorList>
    </citation>
    <scope>NUCLEOTIDE SEQUENCE [LARGE SCALE GENOMIC DNA]</scope>
    <source>
        <strain evidence="1 2">CS-K2</strain>
    </source>
</reference>
<accession>A0AA86IZF4</accession>
<gene>
    <name evidence="1" type="ORF">RGQ30_16640</name>
</gene>
<dbReference type="Proteomes" id="UP001329151">
    <property type="component" value="Chromosome"/>
</dbReference>
<keyword evidence="2" id="KW-1185">Reference proteome</keyword>
<dbReference type="EMBL" id="AP028947">
    <property type="protein sequence ID" value="BET26163.1"/>
    <property type="molecule type" value="Genomic_DNA"/>
</dbReference>
<sequence length="70" mass="7622">MIEIAAPAVALATAQPSIKGSARRATENAMSLWGVGLMGTHRKNAMGQYWQGYATRNQIKCKQDSNKKTL</sequence>
<dbReference type="AlphaFoldDB" id="A0AA86IZF4"/>
<evidence type="ECO:0000313" key="2">
    <source>
        <dbReference type="Proteomes" id="UP001329151"/>
    </source>
</evidence>
<organism evidence="1 2">
    <name type="scientific">Limnobacter thiooxidans</name>
    <dbReference type="NCBI Taxonomy" id="131080"/>
    <lineage>
        <taxon>Bacteria</taxon>
        <taxon>Pseudomonadati</taxon>
        <taxon>Pseudomonadota</taxon>
        <taxon>Betaproteobacteria</taxon>
        <taxon>Burkholderiales</taxon>
        <taxon>Burkholderiaceae</taxon>
        <taxon>Limnobacter</taxon>
    </lineage>
</organism>
<evidence type="ECO:0000313" key="1">
    <source>
        <dbReference type="EMBL" id="BET26163.1"/>
    </source>
</evidence>